<evidence type="ECO:0000256" key="12">
    <source>
        <dbReference type="ARBA" id="ARBA00023288"/>
    </source>
</evidence>
<evidence type="ECO:0000313" key="15">
    <source>
        <dbReference type="EMBL" id="MDB1123238.1"/>
    </source>
</evidence>
<keyword evidence="8 13" id="KW-0472">Membrane</keyword>
<keyword evidence="7 13" id="KW-0653">Protein transport</keyword>
<dbReference type="PROSITE" id="PS51257">
    <property type="entry name" value="PROKAR_LIPOPROTEIN"/>
    <property type="match status" value="1"/>
</dbReference>
<keyword evidence="6 13" id="KW-0732">Signal</keyword>
<evidence type="ECO:0000256" key="1">
    <source>
        <dbReference type="ARBA" id="ARBA00004459"/>
    </source>
</evidence>
<evidence type="ECO:0000256" key="14">
    <source>
        <dbReference type="SAM" id="SignalP"/>
    </source>
</evidence>
<dbReference type="HAMAP" id="MF_00233">
    <property type="entry name" value="LolB"/>
    <property type="match status" value="1"/>
</dbReference>
<evidence type="ECO:0000256" key="6">
    <source>
        <dbReference type="ARBA" id="ARBA00022729"/>
    </source>
</evidence>
<dbReference type="Gene3D" id="2.50.20.10">
    <property type="entry name" value="Lipoprotein localisation LolA/LolB/LppX"/>
    <property type="match status" value="1"/>
</dbReference>
<proteinExistence type="inferred from homology"/>
<comment type="caution">
    <text evidence="15">The sequence shown here is derived from an EMBL/GenBank/DDBJ whole genome shotgun (WGS) entry which is preliminary data.</text>
</comment>
<feature type="chain" id="PRO_5045721902" description="Outer-membrane lipoprotein LolB" evidence="14">
    <location>
        <begin position="22"/>
        <end position="201"/>
    </location>
</feature>
<evidence type="ECO:0000313" key="16">
    <source>
        <dbReference type="Proteomes" id="UP001210678"/>
    </source>
</evidence>
<dbReference type="Pfam" id="PF03550">
    <property type="entry name" value="LolB"/>
    <property type="match status" value="1"/>
</dbReference>
<evidence type="ECO:0000256" key="11">
    <source>
        <dbReference type="ARBA" id="ARBA00023237"/>
    </source>
</evidence>
<organism evidence="15 16">
    <name type="scientific">Vibrio algarum</name>
    <dbReference type="NCBI Taxonomy" id="3020714"/>
    <lineage>
        <taxon>Bacteria</taxon>
        <taxon>Pseudomonadati</taxon>
        <taxon>Pseudomonadota</taxon>
        <taxon>Gammaproteobacteria</taxon>
        <taxon>Vibrionales</taxon>
        <taxon>Vibrionaceae</taxon>
        <taxon>Vibrio</taxon>
    </lineage>
</organism>
<gene>
    <name evidence="13 15" type="primary">lolB</name>
    <name evidence="15" type="ORF">PGX00_05990</name>
</gene>
<evidence type="ECO:0000256" key="3">
    <source>
        <dbReference type="ARBA" id="ARBA00011245"/>
    </source>
</evidence>
<dbReference type="NCBIfam" id="TIGR00548">
    <property type="entry name" value="lolB"/>
    <property type="match status" value="1"/>
</dbReference>
<keyword evidence="16" id="KW-1185">Reference proteome</keyword>
<evidence type="ECO:0000256" key="4">
    <source>
        <dbReference type="ARBA" id="ARBA00016202"/>
    </source>
</evidence>
<evidence type="ECO:0000256" key="5">
    <source>
        <dbReference type="ARBA" id="ARBA00022448"/>
    </source>
</evidence>
<evidence type="ECO:0000256" key="7">
    <source>
        <dbReference type="ARBA" id="ARBA00022927"/>
    </source>
</evidence>
<comment type="similarity">
    <text evidence="2 13">Belongs to the LolB family.</text>
</comment>
<accession>A0ABT4YQ67</accession>
<dbReference type="SUPFAM" id="SSF89392">
    <property type="entry name" value="Prokaryotic lipoproteins and lipoprotein localization factors"/>
    <property type="match status" value="1"/>
</dbReference>
<comment type="subunit">
    <text evidence="3 13">Monomer.</text>
</comment>
<sequence>MKILHKYFVCTCLLFFVSACSTLPENSTTNVEWENHSTRLSNIRSFQATGKLGYRGPNDTLSLNFYWKHTENKSELRLINLFGSTVLTLTMTPDGSKVVTSDEQIYEDKDANVLFSRLTGLEFPVSQLKYWIIGLPTQADTFQFNETNTLNSLQKRNRNRNWTLDYTRYQDYNGLPIPNQMTLHSTDTRIKIAISKWVINS</sequence>
<comment type="function">
    <text evidence="13">Plays a critical role in the incorporation of lipoproteins in the outer membrane after they are released by the LolA protein.</text>
</comment>
<evidence type="ECO:0000256" key="2">
    <source>
        <dbReference type="ARBA" id="ARBA00009696"/>
    </source>
</evidence>
<keyword evidence="5 13" id="KW-0813">Transport</keyword>
<keyword evidence="11 13" id="KW-0998">Cell outer membrane</keyword>
<evidence type="ECO:0000256" key="8">
    <source>
        <dbReference type="ARBA" id="ARBA00023136"/>
    </source>
</evidence>
<evidence type="ECO:0000256" key="10">
    <source>
        <dbReference type="ARBA" id="ARBA00023186"/>
    </source>
</evidence>
<dbReference type="CDD" id="cd16326">
    <property type="entry name" value="LolB"/>
    <property type="match status" value="1"/>
</dbReference>
<protein>
    <recommendedName>
        <fullName evidence="4 13">Outer-membrane lipoprotein LolB</fullName>
    </recommendedName>
</protein>
<feature type="signal peptide" evidence="14">
    <location>
        <begin position="1"/>
        <end position="21"/>
    </location>
</feature>
<evidence type="ECO:0000256" key="9">
    <source>
        <dbReference type="ARBA" id="ARBA00023139"/>
    </source>
</evidence>
<reference evidence="15 16" key="1">
    <citation type="submission" date="2023-01" db="EMBL/GenBank/DDBJ databases">
        <title>Vibrio sp. KJ40-1 sp.nov, isolated from marine algae.</title>
        <authorList>
            <person name="Butt M."/>
            <person name="Kim J.M.J."/>
            <person name="Jeon C.O.C."/>
        </authorList>
    </citation>
    <scope>NUCLEOTIDE SEQUENCE [LARGE SCALE GENOMIC DNA]</scope>
    <source>
        <strain evidence="15 16">KJ40-1</strain>
    </source>
</reference>
<name>A0ABT4YQ67_9VIBR</name>
<dbReference type="InterPro" id="IPR029046">
    <property type="entry name" value="LolA/LolB/LppX"/>
</dbReference>
<evidence type="ECO:0000256" key="13">
    <source>
        <dbReference type="HAMAP-Rule" id="MF_00233"/>
    </source>
</evidence>
<dbReference type="InterPro" id="IPR004565">
    <property type="entry name" value="OM_lipoprot_LolB"/>
</dbReference>
<keyword evidence="9 13" id="KW-0564">Palmitate</keyword>
<keyword evidence="12 13" id="KW-0449">Lipoprotein</keyword>
<keyword evidence="10 13" id="KW-0143">Chaperone</keyword>
<dbReference type="Proteomes" id="UP001210678">
    <property type="component" value="Unassembled WGS sequence"/>
</dbReference>
<dbReference type="EMBL" id="JAQLOI010000001">
    <property type="protein sequence ID" value="MDB1123238.1"/>
    <property type="molecule type" value="Genomic_DNA"/>
</dbReference>
<comment type="subcellular location">
    <subcellularLocation>
        <location evidence="1 13">Cell outer membrane</location>
        <topology evidence="1 13">Lipid-anchor</topology>
    </subcellularLocation>
</comment>
<dbReference type="RefSeq" id="WP_272133682.1">
    <property type="nucleotide sequence ID" value="NZ_JAQLOI010000001.1"/>
</dbReference>